<dbReference type="NCBIfam" id="TIGR00247">
    <property type="entry name" value="endolytic transglycosylase MltG"/>
    <property type="match status" value="1"/>
</dbReference>
<proteinExistence type="inferred from homology"/>
<dbReference type="InterPro" id="IPR003770">
    <property type="entry name" value="MLTG-like"/>
</dbReference>
<sequence length="360" mass="40737">MTKTIPQSKNETGPKSVNKGIFKWLLVVFLLLVLAGFAWVYSQYSQFVSEPISNHKTVIHLTIAPGSSVTKVANQLHQQGFMAEPKWFAWYVRYQNKQQVIKAGEFEIQPQWTVDELLDGLENAKNIQYPVTIVAGHTVQQTLKMIQALPKIKQELDIDDIQSLQTLLNIEKTIDTKYPYANIEGLLLPETYHYEAGDSDKEIVLRAHQALQATLDQAWRERDKNLPYQTPYQALTMASIVEKETGISSERPLIAGVFIRRMKIGMRLQTDPTVIYGIGQSYDGNIRKKDLLKKTAYNTYKIDGLPPTPIALPSAEAIQAALKPAKTKALYFVAKGGGEHYFSKTLEEHNRAVQKYLLSK</sequence>
<keyword evidence="1 7" id="KW-1003">Cell membrane</keyword>
<organism evidence="8 9">
    <name type="scientific">Thiomicrorhabdus immobilis</name>
    <dbReference type="NCBI Taxonomy" id="2791037"/>
    <lineage>
        <taxon>Bacteria</taxon>
        <taxon>Pseudomonadati</taxon>
        <taxon>Pseudomonadota</taxon>
        <taxon>Gammaproteobacteria</taxon>
        <taxon>Thiotrichales</taxon>
        <taxon>Piscirickettsiaceae</taxon>
        <taxon>Thiomicrorhabdus</taxon>
    </lineage>
</organism>
<comment type="function">
    <text evidence="7">Functions as a peptidoglycan terminase that cleaves nascent peptidoglycan strands endolytically to terminate their elongation.</text>
</comment>
<evidence type="ECO:0000256" key="5">
    <source>
        <dbReference type="ARBA" id="ARBA00023239"/>
    </source>
</evidence>
<feature type="site" description="Important for catalytic activity" evidence="7">
    <location>
        <position position="244"/>
    </location>
</feature>
<protein>
    <recommendedName>
        <fullName evidence="7">Endolytic murein transglycosylase</fullName>
        <ecNumber evidence="7">4.2.2.29</ecNumber>
    </recommendedName>
    <alternativeName>
        <fullName evidence="7">Peptidoglycan lytic transglycosylase</fullName>
    </alternativeName>
    <alternativeName>
        <fullName evidence="7">Peptidoglycan polymerization terminase</fullName>
    </alternativeName>
</protein>
<evidence type="ECO:0000256" key="7">
    <source>
        <dbReference type="HAMAP-Rule" id="MF_02065"/>
    </source>
</evidence>
<keyword evidence="3 7" id="KW-1133">Transmembrane helix</keyword>
<name>A0ABN6CVL8_9GAMM</name>
<evidence type="ECO:0000256" key="6">
    <source>
        <dbReference type="ARBA" id="ARBA00023316"/>
    </source>
</evidence>
<dbReference type="EC" id="4.2.2.29" evidence="7"/>
<dbReference type="EMBL" id="AP024202">
    <property type="protein sequence ID" value="BCN93061.1"/>
    <property type="molecule type" value="Genomic_DNA"/>
</dbReference>
<comment type="catalytic activity">
    <reaction evidence="7">
        <text>a peptidoglycan chain = a peptidoglycan chain with N-acetyl-1,6-anhydromuramyl-[peptide] at the reducing end + a peptidoglycan chain with N-acetylglucosamine at the non-reducing end.</text>
        <dbReference type="EC" id="4.2.2.29"/>
    </reaction>
</comment>
<comment type="subcellular location">
    <subcellularLocation>
        <location evidence="7">Cell inner membrane</location>
        <topology evidence="7">Single-pass membrane protein</topology>
    </subcellularLocation>
</comment>
<keyword evidence="4 7" id="KW-0472">Membrane</keyword>
<dbReference type="Gene3D" id="3.30.160.60">
    <property type="entry name" value="Classic Zinc Finger"/>
    <property type="match status" value="1"/>
</dbReference>
<dbReference type="Proteomes" id="UP001054820">
    <property type="component" value="Chromosome"/>
</dbReference>
<dbReference type="Gene3D" id="3.30.1490.480">
    <property type="entry name" value="Endolytic murein transglycosylase"/>
    <property type="match status" value="1"/>
</dbReference>
<evidence type="ECO:0000313" key="8">
    <source>
        <dbReference type="EMBL" id="BCN93061.1"/>
    </source>
</evidence>
<dbReference type="Pfam" id="PF02618">
    <property type="entry name" value="YceG"/>
    <property type="match status" value="1"/>
</dbReference>
<dbReference type="HAMAP" id="MF_02065">
    <property type="entry name" value="MltG"/>
    <property type="match status" value="1"/>
</dbReference>
<evidence type="ECO:0000256" key="1">
    <source>
        <dbReference type="ARBA" id="ARBA00022475"/>
    </source>
</evidence>
<evidence type="ECO:0000256" key="3">
    <source>
        <dbReference type="ARBA" id="ARBA00022989"/>
    </source>
</evidence>
<dbReference type="CDD" id="cd08010">
    <property type="entry name" value="MltG_like"/>
    <property type="match status" value="1"/>
</dbReference>
<dbReference type="PANTHER" id="PTHR30518:SF2">
    <property type="entry name" value="ENDOLYTIC MUREIN TRANSGLYCOSYLASE"/>
    <property type="match status" value="1"/>
</dbReference>
<comment type="similarity">
    <text evidence="7">Belongs to the transglycosylase MltG family.</text>
</comment>
<keyword evidence="6 7" id="KW-0961">Cell wall biogenesis/degradation</keyword>
<keyword evidence="9" id="KW-1185">Reference proteome</keyword>
<accession>A0ABN6CVL8</accession>
<reference evidence="8" key="1">
    <citation type="journal article" date="2022" name="Arch. Microbiol.">
        <title>Thiomicrorhabdus immobilis sp. nov., a mesophilic sulfur-oxidizing bacterium isolated from sediment of a brackish lake in northern Japan.</title>
        <authorList>
            <person name="Kojima H."/>
            <person name="Mochizuki J."/>
            <person name="Kanda M."/>
            <person name="Watanabe T."/>
            <person name="Fukui M."/>
        </authorList>
    </citation>
    <scope>NUCLEOTIDE SEQUENCE</scope>
    <source>
        <strain evidence="8">Am19</strain>
    </source>
</reference>
<feature type="transmembrane region" description="Helical" evidence="7">
    <location>
        <begin position="21"/>
        <end position="41"/>
    </location>
</feature>
<evidence type="ECO:0000256" key="2">
    <source>
        <dbReference type="ARBA" id="ARBA00022692"/>
    </source>
</evidence>
<dbReference type="PANTHER" id="PTHR30518">
    <property type="entry name" value="ENDOLYTIC MUREIN TRANSGLYCOSYLASE"/>
    <property type="match status" value="1"/>
</dbReference>
<keyword evidence="2 7" id="KW-0812">Transmembrane</keyword>
<evidence type="ECO:0000313" key="9">
    <source>
        <dbReference type="Proteomes" id="UP001054820"/>
    </source>
</evidence>
<gene>
    <name evidence="7 8" type="primary">mltG</name>
    <name evidence="8" type="ORF">THMIRHAM_08460</name>
</gene>
<evidence type="ECO:0000256" key="4">
    <source>
        <dbReference type="ARBA" id="ARBA00023136"/>
    </source>
</evidence>
<dbReference type="RefSeq" id="WP_237263912.1">
    <property type="nucleotide sequence ID" value="NZ_AP024202.1"/>
</dbReference>
<keyword evidence="5 7" id="KW-0456">Lyase</keyword>
<keyword evidence="7" id="KW-0997">Cell inner membrane</keyword>